<reference evidence="1 2" key="1">
    <citation type="submission" date="2015-10" db="EMBL/GenBank/DDBJ databases">
        <title>Genome analyses suggest a sexual origin of heterokaryosis in a supposedly ancient asexual fungus.</title>
        <authorList>
            <person name="Ropars J."/>
            <person name="Sedzielewska K."/>
            <person name="Noel J."/>
            <person name="Charron P."/>
            <person name="Farinelli L."/>
            <person name="Marton T."/>
            <person name="Kruger M."/>
            <person name="Pelin A."/>
            <person name="Brachmann A."/>
            <person name="Corradi N."/>
        </authorList>
    </citation>
    <scope>NUCLEOTIDE SEQUENCE [LARGE SCALE GENOMIC DNA]</scope>
    <source>
        <strain evidence="1 2">A4</strain>
    </source>
</reference>
<evidence type="ECO:0000313" key="1">
    <source>
        <dbReference type="EMBL" id="PKY56162.1"/>
    </source>
</evidence>
<dbReference type="AlphaFoldDB" id="A0A2I1HBA4"/>
<organism evidence="1 2">
    <name type="scientific">Rhizophagus irregularis</name>
    <dbReference type="NCBI Taxonomy" id="588596"/>
    <lineage>
        <taxon>Eukaryota</taxon>
        <taxon>Fungi</taxon>
        <taxon>Fungi incertae sedis</taxon>
        <taxon>Mucoromycota</taxon>
        <taxon>Glomeromycotina</taxon>
        <taxon>Glomeromycetes</taxon>
        <taxon>Glomerales</taxon>
        <taxon>Glomeraceae</taxon>
        <taxon>Rhizophagus</taxon>
    </lineage>
</organism>
<sequence length="102" mass="11977">MNVVLVSFSDFWTLLVHGLLIGLEFQIIDFEWVSASVLGLWIDINFGSWSLIGEFEVSASVLRLWIDFGSDSWALDMFRLWSWADRFPYQTFIEQIVFLTKF</sequence>
<evidence type="ECO:0000313" key="2">
    <source>
        <dbReference type="Proteomes" id="UP000234323"/>
    </source>
</evidence>
<name>A0A2I1HBA4_9GLOM</name>
<dbReference type="EMBL" id="LLXI01002085">
    <property type="protein sequence ID" value="PKY56162.1"/>
    <property type="molecule type" value="Genomic_DNA"/>
</dbReference>
<gene>
    <name evidence="1" type="ORF">RhiirA4_476247</name>
</gene>
<keyword evidence="2" id="KW-1185">Reference proteome</keyword>
<comment type="caution">
    <text evidence="1">The sequence shown here is derived from an EMBL/GenBank/DDBJ whole genome shotgun (WGS) entry which is preliminary data.</text>
</comment>
<protein>
    <submittedName>
        <fullName evidence="1">Uncharacterized protein</fullName>
    </submittedName>
</protein>
<dbReference type="Proteomes" id="UP000234323">
    <property type="component" value="Unassembled WGS sequence"/>
</dbReference>
<proteinExistence type="predicted"/>
<accession>A0A2I1HBA4</accession>